<keyword evidence="1" id="KW-0732">Signal</keyword>
<keyword evidence="3" id="KW-1185">Reference proteome</keyword>
<evidence type="ECO:0000313" key="3">
    <source>
        <dbReference type="Proteomes" id="UP000199629"/>
    </source>
</evidence>
<sequence>MALRHHLRIGTTAVLAAALALSLPQQATATSGTWGGTDQIPTSPCATGKVESIDAAGTLHGWVDPCATTPAGAAYAILYYPSGQLSGGALYRYGPTGTAEPFAEPVPVPADDGEYSAYCLGISPGFMMPGSLYRCLLVTRSGGQLVSRPLSYKDPILVTDGGDGPGNCATCLRPPPN</sequence>
<accession>A0A1C4UTE3</accession>
<dbReference type="Proteomes" id="UP000199629">
    <property type="component" value="Unassembled WGS sequence"/>
</dbReference>
<dbReference type="RefSeq" id="WP_244167548.1">
    <property type="nucleotide sequence ID" value="NZ_FMCS01000001.1"/>
</dbReference>
<feature type="signal peptide" evidence="1">
    <location>
        <begin position="1"/>
        <end position="29"/>
    </location>
</feature>
<organism evidence="2 3">
    <name type="scientific">Micromonospora chaiyaphumensis</name>
    <dbReference type="NCBI Taxonomy" id="307119"/>
    <lineage>
        <taxon>Bacteria</taxon>
        <taxon>Bacillati</taxon>
        <taxon>Actinomycetota</taxon>
        <taxon>Actinomycetes</taxon>
        <taxon>Micromonosporales</taxon>
        <taxon>Micromonosporaceae</taxon>
        <taxon>Micromonospora</taxon>
    </lineage>
</organism>
<reference evidence="3" key="1">
    <citation type="submission" date="2016-06" db="EMBL/GenBank/DDBJ databases">
        <authorList>
            <person name="Varghese N."/>
            <person name="Submissions Spin"/>
        </authorList>
    </citation>
    <scope>NUCLEOTIDE SEQUENCE [LARGE SCALE GENOMIC DNA]</scope>
    <source>
        <strain evidence="3">DSM 45246</strain>
    </source>
</reference>
<name>A0A1C4UTE3_9ACTN</name>
<feature type="chain" id="PRO_5008705158" description="Secreted protein" evidence="1">
    <location>
        <begin position="30"/>
        <end position="177"/>
    </location>
</feature>
<proteinExistence type="predicted"/>
<gene>
    <name evidence="2" type="ORF">GA0070214_101996</name>
</gene>
<evidence type="ECO:0000313" key="2">
    <source>
        <dbReference type="EMBL" id="SCE74958.1"/>
    </source>
</evidence>
<dbReference type="AlphaFoldDB" id="A0A1C4UTE3"/>
<evidence type="ECO:0000256" key="1">
    <source>
        <dbReference type="SAM" id="SignalP"/>
    </source>
</evidence>
<evidence type="ECO:0008006" key="4">
    <source>
        <dbReference type="Google" id="ProtNLM"/>
    </source>
</evidence>
<protein>
    <recommendedName>
        <fullName evidence="4">Secreted protein</fullName>
    </recommendedName>
</protein>
<dbReference type="EMBL" id="FMCS01000001">
    <property type="protein sequence ID" value="SCE74958.1"/>
    <property type="molecule type" value="Genomic_DNA"/>
</dbReference>